<protein>
    <submittedName>
        <fullName evidence="1">Uncharacterized protein</fullName>
    </submittedName>
</protein>
<proteinExistence type="predicted"/>
<sequence>MGKDRRGHVRCAGSGKTLSTCLVREEGDFHFVHSFSSTQGRQTTPGSTQASVNEELLSNGRLEDGKKVQPTFLLHCRERGRKGGRDSVNAP</sequence>
<reference evidence="1" key="1">
    <citation type="submission" date="2017-07" db="EMBL/GenBank/DDBJ databases">
        <title>Taro Niue Genome Assembly and Annotation.</title>
        <authorList>
            <person name="Atibalentja N."/>
            <person name="Keating K."/>
            <person name="Fields C.J."/>
        </authorList>
    </citation>
    <scope>NUCLEOTIDE SEQUENCE</scope>
    <source>
        <strain evidence="1">Niue_2</strain>
        <tissue evidence="1">Leaf</tissue>
    </source>
</reference>
<dbReference type="EMBL" id="NMUH01003290">
    <property type="protein sequence ID" value="MQM04823.1"/>
    <property type="molecule type" value="Genomic_DNA"/>
</dbReference>
<evidence type="ECO:0000313" key="1">
    <source>
        <dbReference type="EMBL" id="MQM04823.1"/>
    </source>
</evidence>
<comment type="caution">
    <text evidence="1">The sequence shown here is derived from an EMBL/GenBank/DDBJ whole genome shotgun (WGS) entry which is preliminary data.</text>
</comment>
<dbReference type="Proteomes" id="UP000652761">
    <property type="component" value="Unassembled WGS sequence"/>
</dbReference>
<organism evidence="1 2">
    <name type="scientific">Colocasia esculenta</name>
    <name type="common">Wild taro</name>
    <name type="synonym">Arum esculentum</name>
    <dbReference type="NCBI Taxonomy" id="4460"/>
    <lineage>
        <taxon>Eukaryota</taxon>
        <taxon>Viridiplantae</taxon>
        <taxon>Streptophyta</taxon>
        <taxon>Embryophyta</taxon>
        <taxon>Tracheophyta</taxon>
        <taxon>Spermatophyta</taxon>
        <taxon>Magnoliopsida</taxon>
        <taxon>Liliopsida</taxon>
        <taxon>Araceae</taxon>
        <taxon>Aroideae</taxon>
        <taxon>Colocasieae</taxon>
        <taxon>Colocasia</taxon>
    </lineage>
</organism>
<dbReference type="AlphaFoldDB" id="A0A843W132"/>
<name>A0A843W132_COLES</name>
<gene>
    <name evidence="1" type="ORF">Taro_037628</name>
</gene>
<keyword evidence="2" id="KW-1185">Reference proteome</keyword>
<accession>A0A843W132</accession>
<evidence type="ECO:0000313" key="2">
    <source>
        <dbReference type="Proteomes" id="UP000652761"/>
    </source>
</evidence>